<keyword evidence="3" id="KW-1185">Reference proteome</keyword>
<dbReference type="InterPro" id="IPR000905">
    <property type="entry name" value="Gcp-like_dom"/>
</dbReference>
<sequence>MNVLAIDSSNLVMGVAVATEQKVLGELTTNSRKNHSERLMPAIAQLLEAVALKPADIDRIAVAEGPGSYTGLRIGATIAKMMAWTLKKELVGVSSLEVVAQNGRYFDGYIAPFFDARRGQVFAGLYENNNGNVVQSVPDRLLQIEDWIVELSKLGKPVLFLSNDLEKWEDLLQTQSYAVLGESTQNVPRAAELARIGARKEPVLDIHHFLPAYLRLAEAEAKWLAKQER</sequence>
<dbReference type="Gene3D" id="3.30.420.40">
    <property type="match status" value="2"/>
</dbReference>
<feature type="domain" description="Gcp-like" evidence="1">
    <location>
        <begin position="29"/>
        <end position="222"/>
    </location>
</feature>
<dbReference type="GO" id="GO:0005829">
    <property type="term" value="C:cytosol"/>
    <property type="evidence" value="ECO:0007669"/>
    <property type="project" value="TreeGrafter"/>
</dbReference>
<dbReference type="NCBIfam" id="TIGR03725">
    <property type="entry name" value="T6A_YeaZ"/>
    <property type="match status" value="1"/>
</dbReference>
<dbReference type="SUPFAM" id="SSF53067">
    <property type="entry name" value="Actin-like ATPase domain"/>
    <property type="match status" value="2"/>
</dbReference>
<reference evidence="2 3" key="1">
    <citation type="journal article" date="2013" name="Genome Announc.">
        <title>Genome Sequence of Sporolactobacillus laevolacticus DSM442, an Efficient Polymer-Grade D-Lactate Producer from Agricultural Waste Cottonseed as a Nitrogen Source.</title>
        <authorList>
            <person name="Wang H."/>
            <person name="Wang L."/>
            <person name="Ju J."/>
            <person name="Yu B."/>
            <person name="Ma Y."/>
        </authorList>
    </citation>
    <scope>NUCLEOTIDE SEQUENCE [LARGE SCALE GENOMIC DNA]</scope>
    <source>
        <strain evidence="2 3">DSM 442</strain>
    </source>
</reference>
<evidence type="ECO:0000313" key="2">
    <source>
        <dbReference type="EMBL" id="EST10918.1"/>
    </source>
</evidence>
<dbReference type="GO" id="GO:0002949">
    <property type="term" value="P:tRNA threonylcarbamoyladenosine modification"/>
    <property type="evidence" value="ECO:0007669"/>
    <property type="project" value="InterPro"/>
</dbReference>
<dbReference type="PANTHER" id="PTHR11735:SF11">
    <property type="entry name" value="TRNA THREONYLCARBAMOYLADENOSINE BIOSYNTHESIS PROTEIN TSAB"/>
    <property type="match status" value="1"/>
</dbReference>
<name>V6IUS7_9BACL</name>
<dbReference type="EMBL" id="AWTC01000016">
    <property type="protein sequence ID" value="EST10918.1"/>
    <property type="molecule type" value="Genomic_DNA"/>
</dbReference>
<accession>V6IUS7</accession>
<dbReference type="Pfam" id="PF00814">
    <property type="entry name" value="TsaD"/>
    <property type="match status" value="1"/>
</dbReference>
<dbReference type="InterPro" id="IPR043129">
    <property type="entry name" value="ATPase_NBD"/>
</dbReference>
<organism evidence="2 3">
    <name type="scientific">Sporolactobacillus laevolacticus DSM 442</name>
    <dbReference type="NCBI Taxonomy" id="1395513"/>
    <lineage>
        <taxon>Bacteria</taxon>
        <taxon>Bacillati</taxon>
        <taxon>Bacillota</taxon>
        <taxon>Bacilli</taxon>
        <taxon>Bacillales</taxon>
        <taxon>Sporolactobacillaceae</taxon>
        <taxon>Sporolactobacillus</taxon>
    </lineage>
</organism>
<dbReference type="AlphaFoldDB" id="V6IUS7"/>
<dbReference type="PATRIC" id="fig|1395513.3.peg.3097"/>
<dbReference type="PANTHER" id="PTHR11735">
    <property type="entry name" value="TRNA N6-ADENOSINE THREONYLCARBAMOYLTRANSFERASE"/>
    <property type="match status" value="1"/>
</dbReference>
<comment type="caution">
    <text evidence="2">The sequence shown here is derived from an EMBL/GenBank/DDBJ whole genome shotgun (WGS) entry which is preliminary data.</text>
</comment>
<protein>
    <recommendedName>
        <fullName evidence="1">Gcp-like domain-containing protein</fullName>
    </recommendedName>
</protein>
<proteinExistence type="predicted"/>
<dbReference type="OrthoDB" id="9784166at2"/>
<dbReference type="eggNOG" id="COG1214">
    <property type="taxonomic scope" value="Bacteria"/>
</dbReference>
<dbReference type="RefSeq" id="WP_023511267.1">
    <property type="nucleotide sequence ID" value="NZ_AWTC01000016.1"/>
</dbReference>
<dbReference type="CDD" id="cd24032">
    <property type="entry name" value="ASKHA_NBD_TsaB"/>
    <property type="match status" value="1"/>
</dbReference>
<dbReference type="Proteomes" id="UP000018296">
    <property type="component" value="Unassembled WGS sequence"/>
</dbReference>
<dbReference type="STRING" id="1395513.P343_15225"/>
<evidence type="ECO:0000313" key="3">
    <source>
        <dbReference type="Proteomes" id="UP000018296"/>
    </source>
</evidence>
<gene>
    <name evidence="2" type="ORF">P343_15225</name>
</gene>
<evidence type="ECO:0000259" key="1">
    <source>
        <dbReference type="Pfam" id="PF00814"/>
    </source>
</evidence>
<dbReference type="InterPro" id="IPR022496">
    <property type="entry name" value="T6A_TsaB"/>
</dbReference>